<gene>
    <name evidence="3" type="ORF">TSAR_004111</name>
</gene>
<keyword evidence="1" id="KW-0472">Membrane</keyword>
<keyword evidence="4" id="KW-1185">Reference proteome</keyword>
<dbReference type="Proteomes" id="UP000215335">
    <property type="component" value="Unassembled WGS sequence"/>
</dbReference>
<comment type="caution">
    <text evidence="3">The sequence shown here is derived from an EMBL/GenBank/DDBJ whole genome shotgun (WGS) entry which is preliminary data.</text>
</comment>
<feature type="domain" description="Reverse transcriptase" evidence="2">
    <location>
        <begin position="1"/>
        <end position="139"/>
    </location>
</feature>
<dbReference type="PROSITE" id="PS50878">
    <property type="entry name" value="RT_POL"/>
    <property type="match status" value="1"/>
</dbReference>
<proteinExistence type="predicted"/>
<sequence length="267" mass="31121">MTINRKFVTYNGDKISSLLFDIIEGLMQDTVHSPELFNIFTYNIPILFRLNKGNTYSVAFADDSIILVADKSPSVVESKLEYLVNKVNQHYSLWNLRINPSKCETILFDKPLRFLTSKIRTEIKNFKHKKVVKYLGVQLNYLLRLNIHVNTQLNKAKNAFRAHRRLYFNKSMPEKAKVICYLLLIRSILTYAVPVWASLAEKLRKVSVPLDRIREVFSAAETLNSQSQDKIIYKKTNSGLRTKFNAFFHGMRVRFNKDESIEFNAMI</sequence>
<dbReference type="STRING" id="543379.A0A232EQ71"/>
<evidence type="ECO:0000256" key="1">
    <source>
        <dbReference type="SAM" id="Phobius"/>
    </source>
</evidence>
<keyword evidence="1" id="KW-0812">Transmembrane</keyword>
<dbReference type="OrthoDB" id="7989680at2759"/>
<reference evidence="3 4" key="1">
    <citation type="journal article" date="2017" name="Curr. Biol.">
        <title>The Evolution of Venom by Co-option of Single-Copy Genes.</title>
        <authorList>
            <person name="Martinson E.O."/>
            <person name="Mrinalini"/>
            <person name="Kelkar Y.D."/>
            <person name="Chang C.H."/>
            <person name="Werren J.H."/>
        </authorList>
    </citation>
    <scope>NUCLEOTIDE SEQUENCE [LARGE SCALE GENOMIC DNA]</scope>
    <source>
        <strain evidence="3 4">Alberta</strain>
        <tissue evidence="3">Whole body</tissue>
    </source>
</reference>
<dbReference type="InterPro" id="IPR000477">
    <property type="entry name" value="RT_dom"/>
</dbReference>
<name>A0A232EQ71_9HYME</name>
<evidence type="ECO:0000259" key="2">
    <source>
        <dbReference type="PROSITE" id="PS50878"/>
    </source>
</evidence>
<evidence type="ECO:0000313" key="3">
    <source>
        <dbReference type="EMBL" id="OXU20515.1"/>
    </source>
</evidence>
<dbReference type="AlphaFoldDB" id="A0A232EQ71"/>
<evidence type="ECO:0000313" key="4">
    <source>
        <dbReference type="Proteomes" id="UP000215335"/>
    </source>
</evidence>
<accession>A0A232EQ71</accession>
<dbReference type="PANTHER" id="PTHR33332">
    <property type="entry name" value="REVERSE TRANSCRIPTASE DOMAIN-CONTAINING PROTEIN"/>
    <property type="match status" value="1"/>
</dbReference>
<keyword evidence="1" id="KW-1133">Transmembrane helix</keyword>
<dbReference type="EMBL" id="NNAY01002816">
    <property type="protein sequence ID" value="OXU20515.1"/>
    <property type="molecule type" value="Genomic_DNA"/>
</dbReference>
<feature type="transmembrane region" description="Helical" evidence="1">
    <location>
        <begin position="178"/>
        <end position="199"/>
    </location>
</feature>
<organism evidence="3 4">
    <name type="scientific">Trichomalopsis sarcophagae</name>
    <dbReference type="NCBI Taxonomy" id="543379"/>
    <lineage>
        <taxon>Eukaryota</taxon>
        <taxon>Metazoa</taxon>
        <taxon>Ecdysozoa</taxon>
        <taxon>Arthropoda</taxon>
        <taxon>Hexapoda</taxon>
        <taxon>Insecta</taxon>
        <taxon>Pterygota</taxon>
        <taxon>Neoptera</taxon>
        <taxon>Endopterygota</taxon>
        <taxon>Hymenoptera</taxon>
        <taxon>Apocrita</taxon>
        <taxon>Proctotrupomorpha</taxon>
        <taxon>Chalcidoidea</taxon>
        <taxon>Pteromalidae</taxon>
        <taxon>Pteromalinae</taxon>
        <taxon>Trichomalopsis</taxon>
    </lineage>
</organism>
<dbReference type="Pfam" id="PF00078">
    <property type="entry name" value="RVT_1"/>
    <property type="match status" value="1"/>
</dbReference>
<protein>
    <recommendedName>
        <fullName evidence="2">Reverse transcriptase domain-containing protein</fullName>
    </recommendedName>
</protein>